<dbReference type="Gene3D" id="3.30.450.20">
    <property type="entry name" value="PAS domain"/>
    <property type="match status" value="2"/>
</dbReference>
<keyword evidence="3" id="KW-0472">Membrane</keyword>
<evidence type="ECO:0000256" key="2">
    <source>
        <dbReference type="ARBA" id="ARBA00034247"/>
    </source>
</evidence>
<dbReference type="EMBL" id="CP099556">
    <property type="protein sequence ID" value="UYF44316.1"/>
    <property type="molecule type" value="Genomic_DNA"/>
</dbReference>
<keyword evidence="3" id="KW-1133">Transmembrane helix</keyword>
<evidence type="ECO:0000256" key="1">
    <source>
        <dbReference type="ARBA" id="ARBA00012528"/>
    </source>
</evidence>
<name>A0AA46S371_9BACT</name>
<feature type="domain" description="GGDEF" evidence="4">
    <location>
        <begin position="460"/>
        <end position="589"/>
    </location>
</feature>
<protein>
    <recommendedName>
        <fullName evidence="1">diguanylate cyclase</fullName>
        <ecNumber evidence="1">2.7.7.65</ecNumber>
    </recommendedName>
</protein>
<dbReference type="PANTHER" id="PTHR45138:SF9">
    <property type="entry name" value="DIGUANYLATE CYCLASE DGCM-RELATED"/>
    <property type="match status" value="1"/>
</dbReference>
<dbReference type="InterPro" id="IPR050469">
    <property type="entry name" value="Diguanylate_Cyclase"/>
</dbReference>
<dbReference type="EC" id="2.7.7.65" evidence="1"/>
<keyword evidence="3" id="KW-0812">Transmembrane</keyword>
<gene>
    <name evidence="5" type="ORF">NGX11_05080</name>
</gene>
<dbReference type="InterPro" id="IPR029787">
    <property type="entry name" value="Nucleotide_cyclase"/>
</dbReference>
<dbReference type="PANTHER" id="PTHR45138">
    <property type="entry name" value="REGULATORY COMPONENTS OF SENSORY TRANSDUCTION SYSTEM"/>
    <property type="match status" value="1"/>
</dbReference>
<organism evidence="5 6">
    <name type="scientific">Aliarcobacter cryaerophilus</name>
    <dbReference type="NCBI Taxonomy" id="28198"/>
    <lineage>
        <taxon>Bacteria</taxon>
        <taxon>Pseudomonadati</taxon>
        <taxon>Campylobacterota</taxon>
        <taxon>Epsilonproteobacteria</taxon>
        <taxon>Campylobacterales</taxon>
        <taxon>Arcobacteraceae</taxon>
        <taxon>Aliarcobacter</taxon>
    </lineage>
</organism>
<comment type="catalytic activity">
    <reaction evidence="2">
        <text>2 GTP = 3',3'-c-di-GMP + 2 diphosphate</text>
        <dbReference type="Rhea" id="RHEA:24898"/>
        <dbReference type="ChEBI" id="CHEBI:33019"/>
        <dbReference type="ChEBI" id="CHEBI:37565"/>
        <dbReference type="ChEBI" id="CHEBI:58805"/>
        <dbReference type="EC" id="2.7.7.65"/>
    </reaction>
</comment>
<proteinExistence type="predicted"/>
<evidence type="ECO:0000313" key="6">
    <source>
        <dbReference type="Proteomes" id="UP001164100"/>
    </source>
</evidence>
<feature type="transmembrane region" description="Helical" evidence="3">
    <location>
        <begin position="333"/>
        <end position="363"/>
    </location>
</feature>
<dbReference type="Gene3D" id="3.30.70.270">
    <property type="match status" value="1"/>
</dbReference>
<dbReference type="InterPro" id="IPR043128">
    <property type="entry name" value="Rev_trsase/Diguanyl_cyclase"/>
</dbReference>
<dbReference type="SUPFAM" id="SSF55073">
    <property type="entry name" value="Nucleotide cyclase"/>
    <property type="match status" value="1"/>
</dbReference>
<dbReference type="PROSITE" id="PS50887">
    <property type="entry name" value="GGDEF"/>
    <property type="match status" value="1"/>
</dbReference>
<dbReference type="FunFam" id="3.30.70.270:FF:000001">
    <property type="entry name" value="Diguanylate cyclase domain protein"/>
    <property type="match status" value="1"/>
</dbReference>
<dbReference type="GO" id="GO:0052621">
    <property type="term" value="F:diguanylate cyclase activity"/>
    <property type="evidence" value="ECO:0007669"/>
    <property type="project" value="UniProtKB-EC"/>
</dbReference>
<reference evidence="5" key="1">
    <citation type="journal article" date="2022" name="Front. Microbiol.">
        <title>Species classification and novel plasmid identifications in Arcobacter cryaerophilus and Arcobacter cryaerophilus-like organisms.</title>
        <authorList>
            <person name="Zhou G."/>
            <person name="Wang M."/>
            <person name="Wang H."/>
            <person name="Chen X."/>
            <person name="Gu Y."/>
            <person name="Shao Z."/>
            <person name="Zhang J."/>
            <person name="Zhang M."/>
        </authorList>
    </citation>
    <scope>NUCLEOTIDE SEQUENCE</scope>
    <source>
        <strain evidence="5">ICDCAC48</strain>
    </source>
</reference>
<dbReference type="Pfam" id="PF00990">
    <property type="entry name" value="GGDEF"/>
    <property type="match status" value="1"/>
</dbReference>
<sequence length="589" mass="68140">MQKNNNFIKKVLNKEKSLKATVLSLFISIMILLSIIFGFQLIYIDNNQSKKDISEKLKNLSLTLNQLIKNSDNQNFKVIDMLSVINHKDKVDQDKNFEAYVKVLSIEKNFYALYTGYEDGSFYELINLNINKKLKEVYKARELDRWVLIKIDSNNINKKEITLYDEDLNQTAKRVEENSYNPTKRPWYEMAISSGNRAIKTAPYKFSHIDSFGITFSKELNGSKNVVSVDFLIEDFKNIFKDNINQETMDMFLFKKDGTIISSITKDDDLLASFFEKNKDLEKFENANIVNIKDKKYIVQIEKLNNSENDDYIILFADYKKIIAPYFSQTFNLILSLFIVCLMMIPLIIYFSKIIVAPIFKLVQESKKIKDRKYDSISKVDSSILEVSILSNAFLDMSKSIYEYQQSLEEKVDQRTKELNIKNEELFKLSITDKLTGLYNRVKLDSVLQENMSLSLRYGNVFSVIIIDIDFFKKINDNFGHQVGDDVLKECSYILSKNIRNVDILGRWGGEEFLVVCPETLKNGAKDLAIKLNKAIKLHKFSTYPHSVTISVGVASCSVKDLNYDDIISNADKALYEAKNNGRDRVEVF</sequence>
<dbReference type="NCBIfam" id="TIGR00254">
    <property type="entry name" value="GGDEF"/>
    <property type="match status" value="1"/>
</dbReference>
<dbReference type="Gene3D" id="6.10.340.10">
    <property type="match status" value="1"/>
</dbReference>
<feature type="transmembrane region" description="Helical" evidence="3">
    <location>
        <begin position="21"/>
        <end position="43"/>
    </location>
</feature>
<dbReference type="RefSeq" id="WP_263515037.1">
    <property type="nucleotide sequence ID" value="NZ_CP099556.1"/>
</dbReference>
<evidence type="ECO:0000256" key="3">
    <source>
        <dbReference type="SAM" id="Phobius"/>
    </source>
</evidence>
<dbReference type="Proteomes" id="UP001164100">
    <property type="component" value="Chromosome"/>
</dbReference>
<accession>A0AA46S371</accession>
<evidence type="ECO:0000313" key="5">
    <source>
        <dbReference type="EMBL" id="UYF44316.1"/>
    </source>
</evidence>
<dbReference type="AlphaFoldDB" id="A0AA46S371"/>
<keyword evidence="5" id="KW-0808">Transferase</keyword>
<keyword evidence="5" id="KW-0548">Nucleotidyltransferase</keyword>
<dbReference type="InterPro" id="IPR000160">
    <property type="entry name" value="GGDEF_dom"/>
</dbReference>
<evidence type="ECO:0000259" key="4">
    <source>
        <dbReference type="PROSITE" id="PS50887"/>
    </source>
</evidence>
<dbReference type="SMART" id="SM00267">
    <property type="entry name" value="GGDEF"/>
    <property type="match status" value="1"/>
</dbReference>
<dbReference type="CDD" id="cd01949">
    <property type="entry name" value="GGDEF"/>
    <property type="match status" value="1"/>
</dbReference>